<reference evidence="2" key="3">
    <citation type="submission" date="2025-09" db="UniProtKB">
        <authorList>
            <consortium name="Ensembl"/>
        </authorList>
    </citation>
    <scope>IDENTIFICATION</scope>
</reference>
<sequence>MLCESMLWRMAYCQDFTSEETPASLPGPWRREGALSELAAAVTFSSCPQGTRAGVEAPSEMLRTPERVWRWGRSGASNHRGTQSQTVSPCRRTSPGVNIPGSARSGGEAFLVPSSCQSICQNYSDLLIAGDQVLPLSASADDLMAGSTAEPADGPFLQSCEIPPAMDSPPSSLEYPQRPIRRGDSSCWRAGSTKERSLLLGGQQPLSNSLLNHYLEQKVVDLYRQHMMESMAHGRSPSTVLASELMLTSVDQITLQLSREQNLEATRAKDMVISCLRRVASGLQSSEISTPLLQISVDST</sequence>
<dbReference type="PANTHER" id="PTHR14889">
    <property type="entry name" value="RCG36411"/>
    <property type="match status" value="1"/>
</dbReference>
<dbReference type="GeneTree" id="ENSGT00390000011425"/>
<keyword evidence="3" id="KW-1185">Reference proteome</keyword>
<dbReference type="InterPro" id="IPR027869">
    <property type="entry name" value="TASL"/>
</dbReference>
<dbReference type="Proteomes" id="UP000694397">
    <property type="component" value="Chromosome 1"/>
</dbReference>
<dbReference type="GO" id="GO:0035751">
    <property type="term" value="P:regulation of lysosomal lumen pH"/>
    <property type="evidence" value="ECO:0007669"/>
    <property type="project" value="TreeGrafter"/>
</dbReference>
<dbReference type="Pfam" id="PF15133">
    <property type="entry name" value="TASL"/>
    <property type="match status" value="1"/>
</dbReference>
<accession>A0A8C9QZM0</accession>
<gene>
    <name evidence="2" type="primary">TASL</name>
</gene>
<reference evidence="2" key="2">
    <citation type="submission" date="2025-08" db="UniProtKB">
        <authorList>
            <consortium name="Ensembl"/>
        </authorList>
    </citation>
    <scope>IDENTIFICATION</scope>
</reference>
<feature type="region of interest" description="Disordered" evidence="1">
    <location>
        <begin position="73"/>
        <end position="101"/>
    </location>
</feature>
<evidence type="ECO:0000313" key="3">
    <source>
        <dbReference type="Proteomes" id="UP000694397"/>
    </source>
</evidence>
<proteinExistence type="predicted"/>
<dbReference type="PANTHER" id="PTHR14889:SF3">
    <property type="entry name" value="TLR ADAPTER INTERACTING WITH SLC15A4 ON THE LYSOSOME"/>
    <property type="match status" value="1"/>
</dbReference>
<evidence type="ECO:0000256" key="1">
    <source>
        <dbReference type="SAM" id="MobiDB-lite"/>
    </source>
</evidence>
<evidence type="ECO:0000313" key="2">
    <source>
        <dbReference type="Ensembl" id="ENSSFOP00015002110.2"/>
    </source>
</evidence>
<dbReference type="OrthoDB" id="9892060at2759"/>
<name>A0A8C9QZM0_SCLFO</name>
<organism evidence="2 3">
    <name type="scientific">Scleropages formosus</name>
    <name type="common">Asian bonytongue</name>
    <name type="synonym">Osteoglossum formosum</name>
    <dbReference type="NCBI Taxonomy" id="113540"/>
    <lineage>
        <taxon>Eukaryota</taxon>
        <taxon>Metazoa</taxon>
        <taxon>Chordata</taxon>
        <taxon>Craniata</taxon>
        <taxon>Vertebrata</taxon>
        <taxon>Euteleostomi</taxon>
        <taxon>Actinopterygii</taxon>
        <taxon>Neopterygii</taxon>
        <taxon>Teleostei</taxon>
        <taxon>Osteoglossocephala</taxon>
        <taxon>Osteoglossomorpha</taxon>
        <taxon>Osteoglossiformes</taxon>
        <taxon>Osteoglossidae</taxon>
        <taxon>Scleropages</taxon>
    </lineage>
</organism>
<feature type="compositionally biased region" description="Polar residues" evidence="1">
    <location>
        <begin position="75"/>
        <end position="88"/>
    </location>
</feature>
<dbReference type="Ensembl" id="ENSSFOT00015002152.2">
    <property type="protein sequence ID" value="ENSSFOP00015002110.2"/>
    <property type="gene ID" value="ENSSFOG00015001437.2"/>
</dbReference>
<protein>
    <submittedName>
        <fullName evidence="2">TLR adaptor interacting with endolysosomal SLC15A4</fullName>
    </submittedName>
</protein>
<dbReference type="GO" id="GO:0034121">
    <property type="term" value="P:regulation of toll-like receptor signaling pathway"/>
    <property type="evidence" value="ECO:0007669"/>
    <property type="project" value="InterPro"/>
</dbReference>
<reference evidence="2 3" key="1">
    <citation type="submission" date="2019-04" db="EMBL/GenBank/DDBJ databases">
        <authorList>
            <consortium name="Wellcome Sanger Institute Data Sharing"/>
        </authorList>
    </citation>
    <scope>NUCLEOTIDE SEQUENCE [LARGE SCALE GENOMIC DNA]</scope>
</reference>
<dbReference type="AlphaFoldDB" id="A0A8C9QZM0"/>